<dbReference type="Gene3D" id="1.10.287.950">
    <property type="entry name" value="Methyl-accepting chemotaxis protein"/>
    <property type="match status" value="1"/>
</dbReference>
<dbReference type="Pfam" id="PF00672">
    <property type="entry name" value="HAMP"/>
    <property type="match status" value="1"/>
</dbReference>
<dbReference type="InterPro" id="IPR051310">
    <property type="entry name" value="MCP_chemotaxis"/>
</dbReference>
<dbReference type="Pfam" id="PF00015">
    <property type="entry name" value="MCPsignal"/>
    <property type="match status" value="1"/>
</dbReference>
<dbReference type="SUPFAM" id="SSF58104">
    <property type="entry name" value="Methyl-accepting chemotaxis protein (MCP) signaling domain"/>
    <property type="match status" value="1"/>
</dbReference>
<reference evidence="7 8" key="1">
    <citation type="submission" date="2024-01" db="EMBL/GenBank/DDBJ databases">
        <title>The diversity of rhizobia nodulating Mimosa spp. in eleven states of Brazil covering several biomes is determined by host plant, location, and edaphic factors.</title>
        <authorList>
            <person name="Rouws L."/>
            <person name="Barauna A."/>
            <person name="Beukes C."/>
            <person name="De Faria S.M."/>
            <person name="Gross E."/>
            <person name="Dos Reis Junior F.B."/>
            <person name="Simon M."/>
            <person name="Maluk M."/>
            <person name="Odee D.W."/>
            <person name="Kenicer G."/>
            <person name="Young J.P.W."/>
            <person name="Reis V.M."/>
            <person name="Zilli J."/>
            <person name="James E.K."/>
        </authorList>
    </citation>
    <scope>NUCLEOTIDE SEQUENCE [LARGE SCALE GENOMIC DNA]</scope>
    <source>
        <strain evidence="7 8">JPY77</strain>
    </source>
</reference>
<name>A0ABU9QIK1_9BURK</name>
<comment type="similarity">
    <text evidence="2">Belongs to the methyl-accepting chemotaxis (MCP) protein family.</text>
</comment>
<evidence type="ECO:0000313" key="8">
    <source>
        <dbReference type="Proteomes" id="UP001494588"/>
    </source>
</evidence>
<dbReference type="InterPro" id="IPR004089">
    <property type="entry name" value="MCPsignal_dom"/>
</dbReference>
<keyword evidence="4" id="KW-0812">Transmembrane</keyword>
<sequence length="524" mass="55663">MKTIKDLPIGSKISVAFSSAIFAFIVSTCICLYSVRAIDQKQKEIEASEQMLLLLKDGTGDYLNIIWAVLANNLNGKASHGKWIIDHRADFDSKLMKISQMDATPEGASLAREGQQEYNAWLKTVVDPLVEMRKKVDAFSVGVGDLSALTESFGSYLGTEKLIAAVGKLESYEQQRVLASRAQLDTLRASIYVSVLSASLIAVLASILAGRWLSRSISRPLKEAVSVASCVADGDLTNRIEATSADETGQLMLAMKTMNESLASIVGGVRSSADRIASASSEIAAGNLDLSSRTEEQASSLEETAASMTRLTETVRQNADNARQASTLATRASDIADTGNDAVRGMVEVIGRISGSSDEISDITAVIEGIAFQTNILALNAAVEAARAGDQGRGFAVVANEVRALAQRSATAAREIKELIGTSVETIQSGARQAQDAGSTMTEVKLAIRQVADIVSEIAAASDEQSRGIEQVNQAVNLMDKVTQQNAALVEQAAAAAQSLEDHAKDLKHAVSVFVVAEHVEQRA</sequence>
<keyword evidence="4" id="KW-1133">Transmembrane helix</keyword>
<keyword evidence="1" id="KW-0488">Methylation</keyword>
<feature type="transmembrane region" description="Helical" evidence="4">
    <location>
        <begin position="15"/>
        <end position="35"/>
    </location>
</feature>
<dbReference type="PROSITE" id="PS50885">
    <property type="entry name" value="HAMP"/>
    <property type="match status" value="1"/>
</dbReference>
<proteinExistence type="inferred from homology"/>
<keyword evidence="3" id="KW-0807">Transducer</keyword>
<dbReference type="InterPro" id="IPR004090">
    <property type="entry name" value="Chemotax_Me-accpt_rcpt"/>
</dbReference>
<dbReference type="PANTHER" id="PTHR43531:SF14">
    <property type="entry name" value="METHYL-ACCEPTING CHEMOTAXIS PROTEIN I-RELATED"/>
    <property type="match status" value="1"/>
</dbReference>
<evidence type="ECO:0000313" key="7">
    <source>
        <dbReference type="EMBL" id="MEM5289267.1"/>
    </source>
</evidence>
<evidence type="ECO:0000259" key="6">
    <source>
        <dbReference type="PROSITE" id="PS50885"/>
    </source>
</evidence>
<dbReference type="EMBL" id="JAZHGC010000024">
    <property type="protein sequence ID" value="MEM5289267.1"/>
    <property type="molecule type" value="Genomic_DNA"/>
</dbReference>
<protein>
    <submittedName>
        <fullName evidence="7">Methyl-accepting chemotaxis protein</fullName>
    </submittedName>
</protein>
<keyword evidence="4" id="KW-0472">Membrane</keyword>
<evidence type="ECO:0000256" key="4">
    <source>
        <dbReference type="SAM" id="Phobius"/>
    </source>
</evidence>
<evidence type="ECO:0000256" key="2">
    <source>
        <dbReference type="ARBA" id="ARBA00029447"/>
    </source>
</evidence>
<keyword evidence="8" id="KW-1185">Reference proteome</keyword>
<dbReference type="PANTHER" id="PTHR43531">
    <property type="entry name" value="PROTEIN ICFG"/>
    <property type="match status" value="1"/>
</dbReference>
<feature type="domain" description="Methyl-accepting transducer" evidence="5">
    <location>
        <begin position="272"/>
        <end position="501"/>
    </location>
</feature>
<evidence type="ECO:0000259" key="5">
    <source>
        <dbReference type="PROSITE" id="PS50111"/>
    </source>
</evidence>
<dbReference type="InterPro" id="IPR003660">
    <property type="entry name" value="HAMP_dom"/>
</dbReference>
<feature type="transmembrane region" description="Helical" evidence="4">
    <location>
        <begin position="191"/>
        <end position="213"/>
    </location>
</feature>
<organism evidence="7 8">
    <name type="scientific">Paraburkholderia sabiae</name>
    <dbReference type="NCBI Taxonomy" id="273251"/>
    <lineage>
        <taxon>Bacteria</taxon>
        <taxon>Pseudomonadati</taxon>
        <taxon>Pseudomonadota</taxon>
        <taxon>Betaproteobacteria</taxon>
        <taxon>Burkholderiales</taxon>
        <taxon>Burkholderiaceae</taxon>
        <taxon>Paraburkholderia</taxon>
    </lineage>
</organism>
<comment type="caution">
    <text evidence="7">The sequence shown here is derived from an EMBL/GenBank/DDBJ whole genome shotgun (WGS) entry which is preliminary data.</text>
</comment>
<dbReference type="CDD" id="cd06225">
    <property type="entry name" value="HAMP"/>
    <property type="match status" value="1"/>
</dbReference>
<feature type="domain" description="HAMP" evidence="6">
    <location>
        <begin position="215"/>
        <end position="267"/>
    </location>
</feature>
<accession>A0ABU9QIK1</accession>
<evidence type="ECO:0000256" key="3">
    <source>
        <dbReference type="PROSITE-ProRule" id="PRU00284"/>
    </source>
</evidence>
<evidence type="ECO:0000256" key="1">
    <source>
        <dbReference type="ARBA" id="ARBA00022481"/>
    </source>
</evidence>
<gene>
    <name evidence="7" type="ORF">V4C55_26415</name>
</gene>
<dbReference type="SMART" id="SM00304">
    <property type="entry name" value="HAMP"/>
    <property type="match status" value="1"/>
</dbReference>
<dbReference type="PROSITE" id="PS50111">
    <property type="entry name" value="CHEMOTAXIS_TRANSDUC_2"/>
    <property type="match status" value="1"/>
</dbReference>
<dbReference type="RefSeq" id="WP_233471952.1">
    <property type="nucleotide sequence ID" value="NZ_CAJHCS010000016.1"/>
</dbReference>
<dbReference type="CDD" id="cd11386">
    <property type="entry name" value="MCP_signal"/>
    <property type="match status" value="1"/>
</dbReference>
<dbReference type="Proteomes" id="UP001494588">
    <property type="component" value="Unassembled WGS sequence"/>
</dbReference>
<dbReference type="PRINTS" id="PR00260">
    <property type="entry name" value="CHEMTRNSDUCR"/>
</dbReference>
<dbReference type="SMART" id="SM00283">
    <property type="entry name" value="MA"/>
    <property type="match status" value="1"/>
</dbReference>